<evidence type="ECO:0000259" key="2">
    <source>
        <dbReference type="Pfam" id="PF00117"/>
    </source>
</evidence>
<evidence type="ECO:0000256" key="1">
    <source>
        <dbReference type="ARBA" id="ARBA00022962"/>
    </source>
</evidence>
<accession>A0A1Y6CJV7</accession>
<dbReference type="Pfam" id="PF00117">
    <property type="entry name" value="GATase"/>
    <property type="match status" value="1"/>
</dbReference>
<reference evidence="3 4" key="1">
    <citation type="submission" date="2017-04" db="EMBL/GenBank/DDBJ databases">
        <authorList>
            <person name="Afonso C.L."/>
            <person name="Miller P.J."/>
            <person name="Scott M.A."/>
            <person name="Spackman E."/>
            <person name="Goraichik I."/>
            <person name="Dimitrov K.M."/>
            <person name="Suarez D.L."/>
            <person name="Swayne D.E."/>
        </authorList>
    </citation>
    <scope>NUCLEOTIDE SEQUENCE [LARGE SCALE GENOMIC DNA]</scope>
    <source>
        <strain evidence="3 4">USBA 355</strain>
    </source>
</reference>
<dbReference type="InterPro" id="IPR029062">
    <property type="entry name" value="Class_I_gatase-like"/>
</dbReference>
<dbReference type="FunFam" id="3.40.50.880:FF:000003">
    <property type="entry name" value="Anthranilate synthase component II"/>
    <property type="match status" value="1"/>
</dbReference>
<dbReference type="SUPFAM" id="SSF52317">
    <property type="entry name" value="Class I glutamine amidotransferase-like"/>
    <property type="match status" value="1"/>
</dbReference>
<dbReference type="EMBL" id="FWZX01000029">
    <property type="protein sequence ID" value="SMF69884.1"/>
    <property type="molecule type" value="Genomic_DNA"/>
</dbReference>
<proteinExistence type="predicted"/>
<dbReference type="Proteomes" id="UP000192917">
    <property type="component" value="Unassembled WGS sequence"/>
</dbReference>
<name>A0A1Y6CJV7_9PROT</name>
<dbReference type="RefSeq" id="WP_085125525.1">
    <property type="nucleotide sequence ID" value="NZ_FWZX01000029.1"/>
</dbReference>
<dbReference type="InterPro" id="IPR006221">
    <property type="entry name" value="TrpG/PapA_dom"/>
</dbReference>
<dbReference type="PRINTS" id="PR00096">
    <property type="entry name" value="GATASE"/>
</dbReference>
<dbReference type="AlphaFoldDB" id="A0A1Y6CJV7"/>
<dbReference type="GO" id="GO:0000162">
    <property type="term" value="P:L-tryptophan biosynthetic process"/>
    <property type="evidence" value="ECO:0007669"/>
    <property type="project" value="TreeGrafter"/>
</dbReference>
<organism evidence="3 4">
    <name type="scientific">Tistlia consotensis USBA 355</name>
    <dbReference type="NCBI Taxonomy" id="560819"/>
    <lineage>
        <taxon>Bacteria</taxon>
        <taxon>Pseudomonadati</taxon>
        <taxon>Pseudomonadota</taxon>
        <taxon>Alphaproteobacteria</taxon>
        <taxon>Rhodospirillales</taxon>
        <taxon>Rhodovibrionaceae</taxon>
        <taxon>Tistlia</taxon>
    </lineage>
</organism>
<dbReference type="STRING" id="560819.SAMN05428998_12926"/>
<keyword evidence="1" id="KW-0315">Glutamine amidotransferase</keyword>
<dbReference type="CDD" id="cd01743">
    <property type="entry name" value="GATase1_Anthranilate_Synthase"/>
    <property type="match status" value="1"/>
</dbReference>
<dbReference type="InterPro" id="IPR017926">
    <property type="entry name" value="GATASE"/>
</dbReference>
<dbReference type="PROSITE" id="PS51273">
    <property type="entry name" value="GATASE_TYPE_1"/>
    <property type="match status" value="1"/>
</dbReference>
<evidence type="ECO:0000313" key="4">
    <source>
        <dbReference type="Proteomes" id="UP000192917"/>
    </source>
</evidence>
<dbReference type="PRINTS" id="PR00099">
    <property type="entry name" value="CPSGATASE"/>
</dbReference>
<feature type="domain" description="Glutamine amidotransferase" evidence="2">
    <location>
        <begin position="3"/>
        <end position="190"/>
    </location>
</feature>
<dbReference type="GO" id="GO:0004049">
    <property type="term" value="F:anthranilate synthase activity"/>
    <property type="evidence" value="ECO:0007669"/>
    <property type="project" value="TreeGrafter"/>
</dbReference>
<protein>
    <submittedName>
        <fullName evidence="3">Anthranilate synthase, component II</fullName>
    </submittedName>
</protein>
<dbReference type="Gene3D" id="3.40.50.880">
    <property type="match status" value="1"/>
</dbReference>
<dbReference type="PANTHER" id="PTHR43418:SF4">
    <property type="entry name" value="MULTIFUNCTIONAL TRYPTOPHAN BIOSYNTHESIS PROTEIN"/>
    <property type="match status" value="1"/>
</dbReference>
<dbReference type="GO" id="GO:0005829">
    <property type="term" value="C:cytosol"/>
    <property type="evidence" value="ECO:0007669"/>
    <property type="project" value="TreeGrafter"/>
</dbReference>
<dbReference type="PRINTS" id="PR00097">
    <property type="entry name" value="ANTSNTHASEII"/>
</dbReference>
<evidence type="ECO:0000313" key="3">
    <source>
        <dbReference type="EMBL" id="SMF69884.1"/>
    </source>
</evidence>
<dbReference type="InterPro" id="IPR050472">
    <property type="entry name" value="Anth_synth/Amidotransfase"/>
</dbReference>
<keyword evidence="4" id="KW-1185">Reference proteome</keyword>
<sequence length="210" mass="22132">MFLLIDNYDSFTYNLFHFLGELGAELEVRRNDALTADEALALKPQGIILSPGPCDPPKAGICLELIAKAAGKLPLLGVCLGHQAIGEAFGGRVVRGPAPMHGKVTQVVHQGRGVFAGLPSPFAATRYHSLVVAREGLPDCLEITAEAESEGGGDGVIMGLQHRELPIHGVQFHPESIASEHGHRLLGNFLRLAGMNDIRPLPAAAAATAA</sequence>
<dbReference type="PANTHER" id="PTHR43418">
    <property type="entry name" value="MULTIFUNCTIONAL TRYPTOPHAN BIOSYNTHESIS PROTEIN-RELATED"/>
    <property type="match status" value="1"/>
</dbReference>
<dbReference type="NCBIfam" id="TIGR00566">
    <property type="entry name" value="trpG_papA"/>
    <property type="match status" value="1"/>
</dbReference>
<gene>
    <name evidence="3" type="ORF">SAMN05428998_12926</name>
</gene>